<dbReference type="EMBL" id="NRSH01000024">
    <property type="protein sequence ID" value="MBK1726110.1"/>
    <property type="molecule type" value="Genomic_DNA"/>
</dbReference>
<name>A0ABS1E3Q3_9GAMM</name>
<proteinExistence type="predicted"/>
<keyword evidence="1" id="KW-0472">Membrane</keyword>
<accession>A0ABS1E3Q3</accession>
<organism evidence="2 3">
    <name type="scientific">Halorhodospira neutriphila</name>
    <dbReference type="NCBI Taxonomy" id="168379"/>
    <lineage>
        <taxon>Bacteria</taxon>
        <taxon>Pseudomonadati</taxon>
        <taxon>Pseudomonadota</taxon>
        <taxon>Gammaproteobacteria</taxon>
        <taxon>Chromatiales</taxon>
        <taxon>Ectothiorhodospiraceae</taxon>
        <taxon>Halorhodospira</taxon>
    </lineage>
</organism>
<feature type="transmembrane region" description="Helical" evidence="1">
    <location>
        <begin position="38"/>
        <end position="57"/>
    </location>
</feature>
<gene>
    <name evidence="2" type="ORF">CKO13_03545</name>
</gene>
<evidence type="ECO:0000313" key="2">
    <source>
        <dbReference type="EMBL" id="MBK1726110.1"/>
    </source>
</evidence>
<keyword evidence="1" id="KW-0812">Transmembrane</keyword>
<evidence type="ECO:0000256" key="1">
    <source>
        <dbReference type="SAM" id="Phobius"/>
    </source>
</evidence>
<feature type="transmembrane region" description="Helical" evidence="1">
    <location>
        <begin position="12"/>
        <end position="32"/>
    </location>
</feature>
<keyword evidence="3" id="KW-1185">Reference proteome</keyword>
<dbReference type="Proteomes" id="UP000738126">
    <property type="component" value="Unassembled WGS sequence"/>
</dbReference>
<comment type="caution">
    <text evidence="2">The sequence shown here is derived from an EMBL/GenBank/DDBJ whole genome shotgun (WGS) entry which is preliminary data.</text>
</comment>
<dbReference type="RefSeq" id="WP_200256893.1">
    <property type="nucleotide sequence ID" value="NZ_NRSH01000024.1"/>
</dbReference>
<protein>
    <submittedName>
        <fullName evidence="2">Uncharacterized protein</fullName>
    </submittedName>
</protein>
<keyword evidence="1" id="KW-1133">Transmembrane helix</keyword>
<evidence type="ECO:0000313" key="3">
    <source>
        <dbReference type="Proteomes" id="UP000738126"/>
    </source>
</evidence>
<reference evidence="2 3" key="1">
    <citation type="journal article" date="2020" name="Microorganisms">
        <title>Osmotic Adaptation and Compatible Solute Biosynthesis of Phototrophic Bacteria as Revealed from Genome Analyses.</title>
        <authorList>
            <person name="Imhoff J.F."/>
            <person name="Rahn T."/>
            <person name="Kunzel S."/>
            <person name="Keller A."/>
            <person name="Neulinger S.C."/>
        </authorList>
    </citation>
    <scope>NUCLEOTIDE SEQUENCE [LARGE SCALE GENOMIC DNA]</scope>
    <source>
        <strain evidence="2 3">DSM 15116</strain>
    </source>
</reference>
<sequence>MVRANGGPLRSVKLELGVVLLLMAGALLASYGVEAPPWQEVLGVLGAASLGAAWIALRARGAARRLMTEEADGDGQG</sequence>